<keyword evidence="8 17" id="KW-0946">Virion</keyword>
<comment type="subcellular location">
    <subcellularLocation>
        <location evidence="17">Virion</location>
    </subcellularLocation>
    <subcellularLocation>
        <location evidence="17">Host cytoplasm</location>
    </subcellularLocation>
</comment>
<keyword evidence="4 17" id="KW-0949">S-adenosyl-L-methionine</keyword>
<evidence type="ECO:0000256" key="1">
    <source>
        <dbReference type="ARBA" id="ARBA00022484"/>
    </source>
</evidence>
<comment type="catalytic activity">
    <reaction evidence="17">
        <text>RNA(n) + a ribonucleoside 5'-triphosphate = RNA(n+1) + diphosphate</text>
        <dbReference type="Rhea" id="RHEA:21248"/>
        <dbReference type="Rhea" id="RHEA-COMP:14527"/>
        <dbReference type="Rhea" id="RHEA-COMP:17342"/>
        <dbReference type="ChEBI" id="CHEBI:33019"/>
        <dbReference type="ChEBI" id="CHEBI:61557"/>
        <dbReference type="ChEBI" id="CHEBI:140395"/>
        <dbReference type="EC" id="2.7.7.48"/>
    </reaction>
</comment>
<dbReference type="EMBL" id="MT153499">
    <property type="protein sequence ID" value="QMP82292.1"/>
    <property type="molecule type" value="Viral_cRNA"/>
</dbReference>
<dbReference type="Pfam" id="PF14318">
    <property type="entry name" value="Mononeg_mRNAcap"/>
    <property type="match status" value="1"/>
</dbReference>
<dbReference type="InterPro" id="IPR014023">
    <property type="entry name" value="Mononeg_RNA_pol_cat"/>
</dbReference>
<evidence type="ECO:0000256" key="2">
    <source>
        <dbReference type="ARBA" id="ARBA00022664"/>
    </source>
</evidence>
<evidence type="ECO:0000256" key="17">
    <source>
        <dbReference type="PIRNR" id="PIRNR000830"/>
    </source>
</evidence>
<evidence type="ECO:0000256" key="4">
    <source>
        <dbReference type="ARBA" id="ARBA00022691"/>
    </source>
</evidence>
<dbReference type="EC" id="3.6.1.-" evidence="17"/>
<dbReference type="PROSITE" id="PS50526">
    <property type="entry name" value="RDRP_SSRNA_NEG_NONSEG"/>
    <property type="match status" value="1"/>
</dbReference>
<dbReference type="EC" id="2.7.7.48" evidence="17"/>
<comment type="function">
    <text evidence="17">RNA-directed RNA polymerase that catalyzes the replication of viral genomic RNA. The template is composed of the viral RNA tightly encapsidated by the nucleoprotein (N). The replicase mode is dependent on intracellular N protein concentration. In this mode, the polymerase replicates the whole viral genome without recognizing transcriptional signals, and the replicated genome is not caped or polyadenylated.</text>
</comment>
<name>A0AAE7LSC1_9MONO</name>
<keyword evidence="3 17" id="KW-0808">Transferase</keyword>
<evidence type="ECO:0000256" key="3">
    <source>
        <dbReference type="ARBA" id="ARBA00022679"/>
    </source>
</evidence>
<evidence type="ECO:0000256" key="5">
    <source>
        <dbReference type="ARBA" id="ARBA00022695"/>
    </source>
</evidence>
<evidence type="ECO:0000256" key="14">
    <source>
        <dbReference type="ARBA" id="ARBA00047332"/>
    </source>
</evidence>
<dbReference type="Pfam" id="PF00946">
    <property type="entry name" value="Mononeg_RNA_pol"/>
    <property type="match status" value="1"/>
</dbReference>
<comment type="catalytic activity">
    <reaction evidence="15">
        <text>a 5'-end (5'-triphosphoguanosine)-adenylyl-adenylyl-cytidylyl-adenosine in mRNA + 2 S-adenosyl-L-methionine = a 5'-end (N(7)-methyl 5'-triphosphoguanosine)-(2'-O-methyladenylyl)-adenylyl-cytidylyl-adenosine in mRNA + 2 S-adenosyl-L-homocysteine + H(+)</text>
        <dbReference type="Rhea" id="RHEA:65376"/>
        <dbReference type="Rhea" id="RHEA-COMP:16797"/>
        <dbReference type="Rhea" id="RHEA-COMP:16798"/>
        <dbReference type="ChEBI" id="CHEBI:15378"/>
        <dbReference type="ChEBI" id="CHEBI:57856"/>
        <dbReference type="ChEBI" id="CHEBI:59789"/>
        <dbReference type="ChEBI" id="CHEBI:156483"/>
        <dbReference type="ChEBI" id="CHEBI:156484"/>
        <dbReference type="EC" id="2.1.1.375"/>
    </reaction>
</comment>
<evidence type="ECO:0000256" key="13">
    <source>
        <dbReference type="ARBA" id="ARBA00024499"/>
    </source>
</evidence>
<evidence type="ECO:0000256" key="11">
    <source>
        <dbReference type="ARBA" id="ARBA00023268"/>
    </source>
</evidence>
<keyword evidence="5 17" id="KW-0548">Nucleotidyltransferase</keyword>
<keyword evidence="11" id="KW-0511">Multifunctional enzyme</keyword>
<feature type="domain" description="RdRp catalytic" evidence="18">
    <location>
        <begin position="544"/>
        <end position="736"/>
    </location>
</feature>
<dbReference type="KEGG" id="vg:80539191"/>
<proteinExistence type="inferred from homology"/>
<comment type="similarity">
    <text evidence="17">Belongs to the paramyxovirus L protein family.</text>
</comment>
<keyword evidence="2 17" id="KW-0507">mRNA processing</keyword>
<dbReference type="RefSeq" id="YP_010800580.1">
    <property type="nucleotide sequence ID" value="NC_076876.1"/>
</dbReference>
<dbReference type="GO" id="GO:0003968">
    <property type="term" value="F:RNA-directed RNA polymerase activity"/>
    <property type="evidence" value="ECO:0007669"/>
    <property type="project" value="UniProtKB-KW"/>
</dbReference>
<evidence type="ECO:0000313" key="20">
    <source>
        <dbReference type="Proteomes" id="UP000830924"/>
    </source>
</evidence>
<evidence type="ECO:0000313" key="19">
    <source>
        <dbReference type="EMBL" id="QMP82292.1"/>
    </source>
</evidence>
<dbReference type="InterPro" id="IPR016269">
    <property type="entry name" value="RNA-dir_pol_paramyxovirus"/>
</dbReference>
<evidence type="ECO:0000256" key="15">
    <source>
        <dbReference type="ARBA" id="ARBA00047370"/>
    </source>
</evidence>
<evidence type="ECO:0000256" key="7">
    <source>
        <dbReference type="ARBA" id="ARBA00022840"/>
    </source>
</evidence>
<comment type="catalytic activity">
    <reaction evidence="16 17">
        <text>GTP + H2O = GDP + phosphate + H(+)</text>
        <dbReference type="Rhea" id="RHEA:19669"/>
        <dbReference type="ChEBI" id="CHEBI:15377"/>
        <dbReference type="ChEBI" id="CHEBI:15378"/>
        <dbReference type="ChEBI" id="CHEBI:37565"/>
        <dbReference type="ChEBI" id="CHEBI:43474"/>
        <dbReference type="ChEBI" id="CHEBI:58189"/>
    </reaction>
</comment>
<comment type="catalytic activity">
    <reaction evidence="13 17">
        <text>a 5'-end (5'-triphosphoguanosine)-(2'-O-methyladenylyl)-adenylyl-cytidylyl-adenosine in mRNA + S-adenosyl-L-methionine = a 5'-end (N(7)-methyl 5'-triphosphoguanosine)-(2'-O-methyladenylyl)-adenylyl-cytidylyl-adenosine in mRNA + S-adenosyl-L-homocysteine</text>
        <dbReference type="Rhea" id="RHEA:65440"/>
        <dbReference type="Rhea" id="RHEA-COMP:16798"/>
        <dbReference type="Rhea" id="RHEA-COMP:16801"/>
        <dbReference type="ChEBI" id="CHEBI:57856"/>
        <dbReference type="ChEBI" id="CHEBI:59789"/>
        <dbReference type="ChEBI" id="CHEBI:156482"/>
        <dbReference type="ChEBI" id="CHEBI:156483"/>
    </reaction>
</comment>
<keyword evidence="9 17" id="KW-0693">Viral RNA replication</keyword>
<evidence type="ECO:0000256" key="12">
    <source>
        <dbReference type="ARBA" id="ARBA00024494"/>
    </source>
</evidence>
<keyword evidence="7 17" id="KW-0067">ATP-binding</keyword>
<keyword evidence="10 17" id="KW-0506">mRNA capping</keyword>
<keyword evidence="17" id="KW-0489">Methyltransferase</keyword>
<comment type="catalytic activity">
    <reaction evidence="12">
        <text>a 5'-end triphospho-adenylyl-adenylyl-cytidylyl-adenosine in mRNA + GDP + H(+) = a 5'-end (5'-triphosphoguanosine)-adenylyl-adenylyl-cytidylyl-adenosine in mRNA + diphosphate</text>
        <dbReference type="Rhea" id="RHEA:65436"/>
        <dbReference type="Rhea" id="RHEA-COMP:16797"/>
        <dbReference type="Rhea" id="RHEA-COMP:16799"/>
        <dbReference type="ChEBI" id="CHEBI:15378"/>
        <dbReference type="ChEBI" id="CHEBI:33019"/>
        <dbReference type="ChEBI" id="CHEBI:58189"/>
        <dbReference type="ChEBI" id="CHEBI:156484"/>
        <dbReference type="ChEBI" id="CHEBI:156503"/>
        <dbReference type="EC" id="2.7.7.88"/>
    </reaction>
</comment>
<evidence type="ECO:0000256" key="6">
    <source>
        <dbReference type="ARBA" id="ARBA00022741"/>
    </source>
</evidence>
<evidence type="ECO:0000256" key="10">
    <source>
        <dbReference type="ARBA" id="ARBA00023042"/>
    </source>
</evidence>
<accession>A0AAE7LSC1</accession>
<keyword evidence="20" id="KW-1185">Reference proteome</keyword>
<dbReference type="Proteomes" id="UP000830924">
    <property type="component" value="Segment"/>
</dbReference>
<dbReference type="PIRSF" id="PIRSF000830">
    <property type="entry name" value="RNA_pol_ParamyxoV"/>
    <property type="match status" value="1"/>
</dbReference>
<dbReference type="EC" id="2.7.7.88" evidence="17"/>
<keyword evidence="17" id="KW-1035">Host cytoplasm</keyword>
<dbReference type="GO" id="GO:0005524">
    <property type="term" value="F:ATP binding"/>
    <property type="evidence" value="ECO:0007669"/>
    <property type="project" value="UniProtKB-KW"/>
</dbReference>
<evidence type="ECO:0000256" key="8">
    <source>
        <dbReference type="ARBA" id="ARBA00022844"/>
    </source>
</evidence>
<dbReference type="EC" id="2.1.1.-" evidence="17"/>
<reference evidence="19" key="2">
    <citation type="submission" date="2020-03" db="EMBL/GenBank/DDBJ databases">
        <authorList>
            <person name="Kafer S."/>
            <person name="Paraskevopoulou S."/>
            <person name="Zirkel F."/>
            <person name="Wieseke N."/>
            <person name="Donath A."/>
            <person name="Petersen M."/>
            <person name="Jones T.C."/>
            <person name="Liu S."/>
            <person name="Zhou X."/>
            <person name="Middendorf M."/>
            <person name="Junglen S."/>
            <person name="Misof B."/>
            <person name="Drosten C."/>
        </authorList>
    </citation>
    <scope>NUCLEOTIDE SEQUENCE</scope>
    <source>
        <strain evidence="19">OKIAV104</strain>
    </source>
</reference>
<comment type="catalytic activity">
    <reaction evidence="14 17">
        <text>a 5'-end (5'-triphosphoguanosine)-adenylyl-adenylyl-cytidylyl-adenosine in mRNA + S-adenosyl-L-methionine = a 5'-end (5'-triphosphoguanosine)-(2'-O-methyladenylyl)-adenylyl-cytidylyl-adenosine in mRNA + S-adenosyl-L-homocysteine + H(+)</text>
        <dbReference type="Rhea" id="RHEA:65380"/>
        <dbReference type="Rhea" id="RHEA-COMP:16797"/>
        <dbReference type="Rhea" id="RHEA-COMP:16801"/>
        <dbReference type="ChEBI" id="CHEBI:15378"/>
        <dbReference type="ChEBI" id="CHEBI:57856"/>
        <dbReference type="ChEBI" id="CHEBI:59789"/>
        <dbReference type="ChEBI" id="CHEBI:156482"/>
        <dbReference type="ChEBI" id="CHEBI:156484"/>
    </reaction>
</comment>
<organism evidence="19 20">
    <name type="scientific">Strepsipteran arli-related virus OKIAV104</name>
    <dbReference type="NCBI Taxonomy" id="2746355"/>
    <lineage>
        <taxon>Viruses</taxon>
        <taxon>Riboviria</taxon>
        <taxon>Orthornavirae</taxon>
        <taxon>Negarnaviricota</taxon>
        <taxon>Haploviricotina</taxon>
        <taxon>Monjiviricetes</taxon>
        <taxon>Mononegavirales</taxon>
        <taxon>Lispiviridae</taxon>
        <taxon>Stylovirus</taxon>
        <taxon>Stylovirus niederense</taxon>
    </lineage>
</organism>
<dbReference type="GO" id="GO:0044423">
    <property type="term" value="C:virion component"/>
    <property type="evidence" value="ECO:0007669"/>
    <property type="project" value="UniProtKB-KW"/>
</dbReference>
<evidence type="ECO:0000259" key="18">
    <source>
        <dbReference type="PROSITE" id="PS50526"/>
    </source>
</evidence>
<evidence type="ECO:0000256" key="16">
    <source>
        <dbReference type="ARBA" id="ARBA00048548"/>
    </source>
</evidence>
<dbReference type="GO" id="GO:0004482">
    <property type="term" value="F:mRNA 5'-cap (guanine-N7-)-methyltransferase activity"/>
    <property type="evidence" value="ECO:0007669"/>
    <property type="project" value="InterPro"/>
</dbReference>
<evidence type="ECO:0000256" key="9">
    <source>
        <dbReference type="ARBA" id="ARBA00022953"/>
    </source>
</evidence>
<keyword evidence="1 17" id="KW-0696">RNA-directed RNA polymerase</keyword>
<dbReference type="GeneID" id="80539191"/>
<dbReference type="GO" id="GO:0030430">
    <property type="term" value="C:host cell cytoplasm"/>
    <property type="evidence" value="ECO:0007669"/>
    <property type="project" value="UniProtKB-SubCell"/>
</dbReference>
<protein>
    <recommendedName>
        <fullName evidence="17">RNA-directed RNA polymerase L</fullName>
        <shortName evidence="17">Protein L</shortName>
    </recommendedName>
    <alternativeName>
        <fullName evidence="17">Large structural protein</fullName>
    </alternativeName>
    <alternativeName>
        <fullName evidence="17">Replicase</fullName>
    </alternativeName>
    <alternativeName>
        <fullName evidence="17">Transcriptase</fullName>
    </alternativeName>
    <domain>
        <recommendedName>
            <fullName evidence="17">RNA-directed RNA polymerase</fullName>
            <ecNumber evidence="17">2.7.7.48</ecNumber>
        </recommendedName>
    </domain>
    <domain>
        <recommendedName>
            <fullName evidence="17">GTP phosphohydrolase</fullName>
            <ecNumber evidence="17">3.6.1.-</ecNumber>
        </recommendedName>
    </domain>
    <domain>
        <recommendedName>
            <fullName evidence="17">GDP polyribonucleotidyltransferase</fullName>
            <ecNumber evidence="17">2.7.7.88</ecNumber>
        </recommendedName>
        <alternativeName>
            <fullName evidence="17">PRNTase</fullName>
        </alternativeName>
    </domain>
    <domain>
        <recommendedName>
            <fullName evidence="17">mRNA (nucleoside-2'-O-)-methyltransferase</fullName>
            <shortName evidence="17">N1-2'-O-MTase</shortName>
            <ecNumber evidence="17">2.1.1.-</ecNumber>
        </recommendedName>
    </domain>
    <domain>
        <recommendedName>
            <fullName evidence="17">mRNA (guanine-N(7)-)-methyltransferase</fullName>
            <shortName evidence="17">G-N7-MTase</shortName>
        </recommendedName>
    </domain>
</protein>
<dbReference type="InterPro" id="IPR026890">
    <property type="entry name" value="Mononeg_mRNAcap"/>
</dbReference>
<sequence length="2052" mass="234442">MSNSIDSHLRSAIRPDTRSFLSASSESSVPSYLKNVIESAPQVLELSITGSEEIYGVIFQDMFESHTLKWVKSRLQPLLQICLNRFCNSFDFMNNSLITPTLRNIASLETWYSSKVSWEDIRIIMQKLRKNPKRWVDVKSPCSSITELRVNTYACLCRCKGMWYLMDYEQIMMICDTITGRFFTLAYMSLVDDKTPGYISVDILLEAYRIIDLEFFKFGNSIYNVIKGWESYVVAVILKHHDTLKSSKQLYEFISKGKIDDPEHELRLKILHWIESLSLSPAQLSELHGIFRHWGHPTVDEVAGCRKVLDIIRRDINLDFGLLRKIDGSCKKQFCVSFVRKHGRWPRIVNIPKIKKGGVLTPLHKTIMQNTTTINFYSQRFPLEDWASLVFCKELEFNYYPDYTELLEDKSLSVPRSNLPAIYNQDLVHKNHRQKPMVSRRVLLNVLGKTEVDVRGICKTVMNRKVQKQDKIILLHSKEREQKDAPRLFAMMTLDMRLWSCALESNISEQVFPYYPQQTMTLSESELTKRLLSISKDTYEKDYLSVFCGIDFKSWNLHWNYDSTRLMCKFLDDIFGTPGLYTYSHLFFEESVIALASHTNPPDSVTAGLLNEDKEFQECDTLWYNHKGGMEGIRQKMWTLITISLLLYVEHETGIRSYIIGQGDNQNLKILLPLAERGLNKGDYIIKYQGLIDGSLTNYLKILQDSARGIGLEIKLEETWLSTVFMIYGKEMLYDGDFLPSAIKKISRTLADINDFCPTTLDSIAAIENAGLAAAQKGFNLHIPFILSHFESVMCLIRNSKWSVQLGRGYPKEVQSWLDDSDSWDWIIHMSTDFGGIPMTSPYAYLYRGHPDSLTLILSDYYNSSKHCFKCRKIYIYLTKRLYEVGEGSPELLITNPCALNIKGPKSLSSTFKDNVVSYLNTYTRNRMLRDLFDKAGRNAEQALYKYLVTIDPCYPRLMHEVFSLTPVSCAQNFVAKFCNTQTTKVMSQPYDMDEDTEGVNFQESLKSFEVEFIEYIHELVLSIKRVRLTKDTGLICPTQLANQLRNDTWKGVIPENSTIEGVTVPFPYHQLKAVWKPGLSHEGCIGFSEYILFKANSTNTRKLLFDKGCHPAYVGSRTKEKLAGRVFVTPIRARPLEAAQRAMVLRSWAATPGSSFYKVLTLIAQSRTNLDERLLSISAGSIVGGSLVHRLNDHITKRETLNNFRPNITTHVYVSTDNTGKFSRGLENYAIHFQGCIHLGHALLELYSTLSATLPDFYLHMHFHCVDCEIQIHESLVDTELNAINISSNPNNAALYTNIDVTADYRSSFICGYNTSKTPNKAYSAAFLLLSRIIHTSNLIEWGVTELPAYASSPLGIKEIMSIGLSNLINKFADLLILFIPSLINEYRLIMITLDIRIWSDLIPTCLLPEMITQLNKVSGSPPINAFRDPSAVAYCLNNALRDRIQYLALKYRSSKKMKFHNLVYHITPTMGLRRILFMWARELFITSGGEFDIANELSNIKEIQSDVLGFPTVTCMSLLIDAVNKKYGYKGFYYCFIKNKITLSTTTPEESIQLSDNSTYKIQEEASIKHFSPLWFRTSINVGKIAMLVELPESSSTLSMSTIQIEPSSIQFKNKTFTDHFYHILGYTGSSFLKYLDIIVNRGLYDTVSGGSAICLGDGEGGVSKLLNILTEKPVVYNSMIDRSFLVPHRAISYIPSSFYENPSGVLLAPLSALGGGNLLDGIFLKSFIREVVQLELKFSILTCDAELGMLPAEDYIKFYKSVFIISLYTSPNICIIKTYLTNLSVLQSVISQFSIIFETVELCVPIFSSNETLEIFVVAYNRKLNIGVKISNSRLIGAEFEDIYILDYINHNILLKNNMFISSYETLKEMRRHRIYDIPFQLSLPLNTENLLDMGKKLGFPSINTYYLDKYFSHVTHIHLGDCLTLEDVKNTRQLAVEACLIKIRGYGRSILGLQDHIQDRLALSSTTRISDDLNDLAICIFNCNLLLETFSMQTIIEIEKHLPKILINNSAVAIGNHNEFKTNIDIESWRKIYLKNFWYTLGYMNKSD</sequence>
<comment type="function">
    <text evidence="17">RNA-directed RNA polymerase that catalyzes the transcription of viral mRNAs, their capping and polyadenylation. The template is composed of the viral RNA tightly encapsidated by the nucleoprotein (N). The viral polymerase binds to the genomic RNA at the 3' leader promoter, and transcribes subsequently all viral mRNAs with a decreasing efficiency. The first gene is the most transcribed, and the last the least transcribed. The viral phosphoprotein acts as a processivity factor. Capping is concomitant with initiation of mRNA transcription. Indeed, a GDP polyribonucleotidyl transferase (PRNTase) adds the cap structure when the nascent RNA chain length has reached few nucleotides. Ribose 2'-O methylation of viral mRNA cap precedes and facilitates subsequent guanine-N-7 methylation, both activities being carried by the viral polymerase. Polyadenylation of mRNAs occur by a stuttering mechanism at a slipery stop site present at the end viral genes. After finishing transcription of a mRNA, the polymerase can resume transcription of the downstream gene.</text>
</comment>
<keyword evidence="6 17" id="KW-0547">Nucleotide-binding</keyword>
<reference evidence="19" key="1">
    <citation type="journal article" date="2019" name="PLoS Pathog.">
        <title>Re-assessing the diversity of negative strand RNA viruses in insects.</title>
        <authorList>
            <person name="Kafer S."/>
            <person name="Paraskevopoulou S."/>
            <person name="Zirkel F."/>
            <person name="Wieseke N."/>
            <person name="Donath A."/>
            <person name="Petersen M."/>
            <person name="Jones T.C."/>
            <person name="Liu S."/>
            <person name="Zhou X."/>
            <person name="Middendorf M."/>
            <person name="Junglen S."/>
            <person name="Misof B."/>
            <person name="Drosten C."/>
        </authorList>
    </citation>
    <scope>NUCLEOTIDE SEQUENCE</scope>
    <source>
        <strain evidence="19">OKIAV104</strain>
    </source>
</reference>